<dbReference type="OrthoDB" id="6272106at2759"/>
<dbReference type="EMBL" id="UYRU01046903">
    <property type="protein sequence ID" value="VDN09369.1"/>
    <property type="molecule type" value="Genomic_DNA"/>
</dbReference>
<gene>
    <name evidence="2" type="ORF">DILT_LOCUS5200</name>
</gene>
<dbReference type="Proteomes" id="UP000281553">
    <property type="component" value="Unassembled WGS sequence"/>
</dbReference>
<evidence type="ECO:0008006" key="4">
    <source>
        <dbReference type="Google" id="ProtNLM"/>
    </source>
</evidence>
<dbReference type="AlphaFoldDB" id="A0A3P7NIZ1"/>
<evidence type="ECO:0000313" key="2">
    <source>
        <dbReference type="EMBL" id="VDN09369.1"/>
    </source>
</evidence>
<organism evidence="2 3">
    <name type="scientific">Dibothriocephalus latus</name>
    <name type="common">Fish tapeworm</name>
    <name type="synonym">Diphyllobothrium latum</name>
    <dbReference type="NCBI Taxonomy" id="60516"/>
    <lineage>
        <taxon>Eukaryota</taxon>
        <taxon>Metazoa</taxon>
        <taxon>Spiralia</taxon>
        <taxon>Lophotrochozoa</taxon>
        <taxon>Platyhelminthes</taxon>
        <taxon>Cestoda</taxon>
        <taxon>Eucestoda</taxon>
        <taxon>Diphyllobothriidea</taxon>
        <taxon>Diphyllobothriidae</taxon>
        <taxon>Dibothriocephalus</taxon>
    </lineage>
</organism>
<proteinExistence type="predicted"/>
<keyword evidence="1" id="KW-0175">Coiled coil</keyword>
<evidence type="ECO:0000313" key="3">
    <source>
        <dbReference type="Proteomes" id="UP000281553"/>
    </source>
</evidence>
<protein>
    <recommendedName>
        <fullName evidence="4">Myosin tail domain-containing protein</fullName>
    </recommendedName>
</protein>
<evidence type="ECO:0000256" key="1">
    <source>
        <dbReference type="SAM" id="Coils"/>
    </source>
</evidence>
<keyword evidence="3" id="KW-1185">Reference proteome</keyword>
<sequence>MRVSAYDLTRCAPSWSKSDEILIQNLCICCLQSLSLGLRSRLERAMADVEEVRIELGTKPSHGDRTERQRIALRESELLAELENAKKEIEALHRRMEQIEDEKDSEAEHLEKLTNKLEQLRQQQARKIAGLQTKTEQQKLTGQQQEKLLTAAKSLIAGVRQKQIRAQKSSLGFEATVLYNSGIFSEFPSEAAGL</sequence>
<reference evidence="2 3" key="1">
    <citation type="submission" date="2018-11" db="EMBL/GenBank/DDBJ databases">
        <authorList>
            <consortium name="Pathogen Informatics"/>
        </authorList>
    </citation>
    <scope>NUCLEOTIDE SEQUENCE [LARGE SCALE GENOMIC DNA]</scope>
</reference>
<feature type="coiled-coil region" evidence="1">
    <location>
        <begin position="68"/>
        <end position="130"/>
    </location>
</feature>
<name>A0A3P7NIZ1_DIBLA</name>
<accession>A0A3P7NIZ1</accession>